<proteinExistence type="predicted"/>
<evidence type="ECO:0000313" key="2">
    <source>
        <dbReference type="Proteomes" id="UP001209878"/>
    </source>
</evidence>
<dbReference type="AlphaFoldDB" id="A0AAD9JUW0"/>
<sequence>MSEESFLFANSRYPSLHVHVKLSFVSTQICSQSCLLLSRSHSLIGRHIPSFSSVPAGQSLHLNDLPLEFSSSGVTSVQFVPLVQGLS</sequence>
<comment type="caution">
    <text evidence="1">The sequence shown here is derived from an EMBL/GenBank/DDBJ whole genome shotgun (WGS) entry which is preliminary data.</text>
</comment>
<organism evidence="1 2">
    <name type="scientific">Ridgeia piscesae</name>
    <name type="common">Tubeworm</name>
    <dbReference type="NCBI Taxonomy" id="27915"/>
    <lineage>
        <taxon>Eukaryota</taxon>
        <taxon>Metazoa</taxon>
        <taxon>Spiralia</taxon>
        <taxon>Lophotrochozoa</taxon>
        <taxon>Annelida</taxon>
        <taxon>Polychaeta</taxon>
        <taxon>Sedentaria</taxon>
        <taxon>Canalipalpata</taxon>
        <taxon>Sabellida</taxon>
        <taxon>Siboglinidae</taxon>
        <taxon>Ridgeia</taxon>
    </lineage>
</organism>
<gene>
    <name evidence="1" type="ORF">NP493_1693g00014</name>
</gene>
<dbReference type="Proteomes" id="UP001209878">
    <property type="component" value="Unassembled WGS sequence"/>
</dbReference>
<evidence type="ECO:0000313" key="1">
    <source>
        <dbReference type="EMBL" id="KAK2159631.1"/>
    </source>
</evidence>
<reference evidence="1" key="1">
    <citation type="journal article" date="2023" name="Mol. Biol. Evol.">
        <title>Third-Generation Sequencing Reveals the Adaptive Role of the Epigenome in Three Deep-Sea Polychaetes.</title>
        <authorList>
            <person name="Perez M."/>
            <person name="Aroh O."/>
            <person name="Sun Y."/>
            <person name="Lan Y."/>
            <person name="Juniper S.K."/>
            <person name="Young C.R."/>
            <person name="Angers B."/>
            <person name="Qian P.Y."/>
        </authorList>
    </citation>
    <scope>NUCLEOTIDE SEQUENCE</scope>
    <source>
        <strain evidence="1">R07B-5</strain>
    </source>
</reference>
<dbReference type="EMBL" id="JAODUO010001701">
    <property type="protein sequence ID" value="KAK2159631.1"/>
    <property type="molecule type" value="Genomic_DNA"/>
</dbReference>
<protein>
    <submittedName>
        <fullName evidence="1">Uncharacterized protein</fullName>
    </submittedName>
</protein>
<accession>A0AAD9JUW0</accession>
<keyword evidence="2" id="KW-1185">Reference proteome</keyword>
<name>A0AAD9JUW0_RIDPI</name>